<dbReference type="PROSITE" id="PS00290">
    <property type="entry name" value="IG_MHC"/>
    <property type="match status" value="1"/>
</dbReference>
<feature type="transmembrane region" description="Helical" evidence="17">
    <location>
        <begin position="509"/>
        <end position="531"/>
    </location>
</feature>
<keyword evidence="13" id="KW-0325">Glycoprotein</keyword>
<reference evidence="20" key="1">
    <citation type="journal article" date="2023" name="Science">
        <title>Genome structures resolve the early diversification of teleost fishes.</title>
        <authorList>
            <person name="Parey E."/>
            <person name="Louis A."/>
            <person name="Montfort J."/>
            <person name="Bouchez O."/>
            <person name="Roques C."/>
            <person name="Iampietro C."/>
            <person name="Lluch J."/>
            <person name="Castinel A."/>
            <person name="Donnadieu C."/>
            <person name="Desvignes T."/>
            <person name="Floi Bucao C."/>
            <person name="Jouanno E."/>
            <person name="Wen M."/>
            <person name="Mejri S."/>
            <person name="Dirks R."/>
            <person name="Jansen H."/>
            <person name="Henkel C."/>
            <person name="Chen W.J."/>
            <person name="Zahm M."/>
            <person name="Cabau C."/>
            <person name="Klopp C."/>
            <person name="Thompson A.W."/>
            <person name="Robinson-Rechavi M."/>
            <person name="Braasch I."/>
            <person name="Lecointre G."/>
            <person name="Bobe J."/>
            <person name="Postlethwait J.H."/>
            <person name="Berthelot C."/>
            <person name="Roest Crollius H."/>
            <person name="Guiguen Y."/>
        </authorList>
    </citation>
    <scope>NUCLEOTIDE SEQUENCE</scope>
    <source>
        <strain evidence="20">NC1722</strain>
    </source>
</reference>
<dbReference type="InterPro" id="IPR007110">
    <property type="entry name" value="Ig-like_dom"/>
</dbReference>
<evidence type="ECO:0000256" key="6">
    <source>
        <dbReference type="ARBA" id="ARBA00022737"/>
    </source>
</evidence>
<comment type="subcellular location">
    <subcellularLocation>
        <location evidence="1">Cell membrane</location>
        <topology evidence="1">Single-pass type I membrane protein</topology>
    </subcellularLocation>
    <subcellularLocation>
        <location evidence="3">Cell projection</location>
        <location evidence="3">Axon</location>
    </subcellularLocation>
    <subcellularLocation>
        <location evidence="2">Cell projection</location>
        <location evidence="2">Dendrite</location>
    </subcellularLocation>
</comment>
<dbReference type="InterPro" id="IPR013106">
    <property type="entry name" value="Ig_V-set"/>
</dbReference>
<dbReference type="InterPro" id="IPR003598">
    <property type="entry name" value="Ig_sub2"/>
</dbReference>
<organism evidence="20 21">
    <name type="scientific">Aldrovandia affinis</name>
    <dbReference type="NCBI Taxonomy" id="143900"/>
    <lineage>
        <taxon>Eukaryota</taxon>
        <taxon>Metazoa</taxon>
        <taxon>Chordata</taxon>
        <taxon>Craniata</taxon>
        <taxon>Vertebrata</taxon>
        <taxon>Euteleostomi</taxon>
        <taxon>Actinopterygii</taxon>
        <taxon>Neopterygii</taxon>
        <taxon>Teleostei</taxon>
        <taxon>Notacanthiformes</taxon>
        <taxon>Halosauridae</taxon>
        <taxon>Aldrovandia</taxon>
    </lineage>
</organism>
<evidence type="ECO:0000256" key="17">
    <source>
        <dbReference type="SAM" id="Phobius"/>
    </source>
</evidence>
<dbReference type="GO" id="GO:0005886">
    <property type="term" value="C:plasma membrane"/>
    <property type="evidence" value="ECO:0007669"/>
    <property type="project" value="UniProtKB-SubCell"/>
</dbReference>
<keyword evidence="10" id="KW-1064">Adaptive immunity</keyword>
<evidence type="ECO:0000256" key="4">
    <source>
        <dbReference type="ARBA" id="ARBA00022475"/>
    </source>
</evidence>
<dbReference type="GO" id="GO:0007155">
    <property type="term" value="P:cell adhesion"/>
    <property type="evidence" value="ECO:0007669"/>
    <property type="project" value="UniProtKB-KW"/>
</dbReference>
<dbReference type="GO" id="GO:0002250">
    <property type="term" value="P:adaptive immune response"/>
    <property type="evidence" value="ECO:0007669"/>
    <property type="project" value="UniProtKB-KW"/>
</dbReference>
<feature type="domain" description="Ig-like" evidence="19">
    <location>
        <begin position="134"/>
        <end position="235"/>
    </location>
</feature>
<dbReference type="InterPro" id="IPR003599">
    <property type="entry name" value="Ig_sub"/>
</dbReference>
<proteinExistence type="predicted"/>
<protein>
    <recommendedName>
        <fullName evidence="19">Ig-like domain-containing protein</fullName>
    </recommendedName>
</protein>
<dbReference type="Gene3D" id="2.60.40.10">
    <property type="entry name" value="Immunoglobulins"/>
    <property type="match status" value="4"/>
</dbReference>
<dbReference type="EMBL" id="JAINUG010000086">
    <property type="protein sequence ID" value="KAJ8399039.1"/>
    <property type="molecule type" value="Genomic_DNA"/>
</dbReference>
<feature type="signal peptide" evidence="18">
    <location>
        <begin position="1"/>
        <end position="25"/>
    </location>
</feature>
<dbReference type="PANTHER" id="PTHR11973:SF2">
    <property type="entry name" value="CD166 ANTIGEN"/>
    <property type="match status" value="1"/>
</dbReference>
<keyword evidence="6" id="KW-0677">Repeat</keyword>
<dbReference type="Proteomes" id="UP001221898">
    <property type="component" value="Unassembled WGS sequence"/>
</dbReference>
<keyword evidence="21" id="KW-1185">Reference proteome</keyword>
<keyword evidence="12" id="KW-1015">Disulfide bond</keyword>
<dbReference type="InterPro" id="IPR003006">
    <property type="entry name" value="Ig/MHC_CS"/>
</dbReference>
<dbReference type="InterPro" id="IPR013783">
    <property type="entry name" value="Ig-like_fold"/>
</dbReference>
<dbReference type="GO" id="GO:0030425">
    <property type="term" value="C:dendrite"/>
    <property type="evidence" value="ECO:0007669"/>
    <property type="project" value="UniProtKB-SubCell"/>
</dbReference>
<evidence type="ECO:0000256" key="16">
    <source>
        <dbReference type="SAM" id="MobiDB-lite"/>
    </source>
</evidence>
<keyword evidence="14" id="KW-0966">Cell projection</keyword>
<dbReference type="SMART" id="SM00406">
    <property type="entry name" value="IGv"/>
    <property type="match status" value="2"/>
</dbReference>
<evidence type="ECO:0000256" key="11">
    <source>
        <dbReference type="ARBA" id="ARBA00023136"/>
    </source>
</evidence>
<keyword evidence="9 17" id="KW-1133">Transmembrane helix</keyword>
<evidence type="ECO:0000256" key="1">
    <source>
        <dbReference type="ARBA" id="ARBA00004251"/>
    </source>
</evidence>
<dbReference type="Pfam" id="PF08205">
    <property type="entry name" value="C2-set_2"/>
    <property type="match status" value="1"/>
</dbReference>
<keyword evidence="5 17" id="KW-0812">Transmembrane</keyword>
<dbReference type="InterPro" id="IPR036179">
    <property type="entry name" value="Ig-like_dom_sf"/>
</dbReference>
<evidence type="ECO:0000256" key="2">
    <source>
        <dbReference type="ARBA" id="ARBA00004279"/>
    </source>
</evidence>
<feature type="region of interest" description="Disordered" evidence="16">
    <location>
        <begin position="536"/>
        <end position="565"/>
    </location>
</feature>
<dbReference type="Pfam" id="PF07686">
    <property type="entry name" value="V-set"/>
    <property type="match status" value="1"/>
</dbReference>
<feature type="domain" description="Ig-like" evidence="19">
    <location>
        <begin position="406"/>
        <end position="486"/>
    </location>
</feature>
<evidence type="ECO:0000313" key="21">
    <source>
        <dbReference type="Proteomes" id="UP001221898"/>
    </source>
</evidence>
<keyword evidence="15" id="KW-0393">Immunoglobulin domain</keyword>
<dbReference type="PROSITE" id="PS50835">
    <property type="entry name" value="IG_LIKE"/>
    <property type="match status" value="4"/>
</dbReference>
<feature type="domain" description="Ig-like" evidence="19">
    <location>
        <begin position="31"/>
        <end position="124"/>
    </location>
</feature>
<dbReference type="SMART" id="SM00409">
    <property type="entry name" value="IG"/>
    <property type="match status" value="3"/>
</dbReference>
<dbReference type="InterPro" id="IPR051116">
    <property type="entry name" value="Surface_Rcpt/Adhesion_Mol"/>
</dbReference>
<dbReference type="InterPro" id="IPR013162">
    <property type="entry name" value="CD80_C2-set"/>
</dbReference>
<dbReference type="Pfam" id="PF13927">
    <property type="entry name" value="Ig_3"/>
    <property type="match status" value="2"/>
</dbReference>
<keyword evidence="8" id="KW-0130">Cell adhesion</keyword>
<keyword evidence="11 17" id="KW-0472">Membrane</keyword>
<evidence type="ECO:0000256" key="12">
    <source>
        <dbReference type="ARBA" id="ARBA00023157"/>
    </source>
</evidence>
<evidence type="ECO:0000256" key="8">
    <source>
        <dbReference type="ARBA" id="ARBA00022889"/>
    </source>
</evidence>
<evidence type="ECO:0000256" key="14">
    <source>
        <dbReference type="ARBA" id="ARBA00023273"/>
    </source>
</evidence>
<dbReference type="SMART" id="SM00408">
    <property type="entry name" value="IGc2"/>
    <property type="match status" value="2"/>
</dbReference>
<keyword evidence="18" id="KW-0732">Signal</keyword>
<evidence type="ECO:0000256" key="3">
    <source>
        <dbReference type="ARBA" id="ARBA00004489"/>
    </source>
</evidence>
<dbReference type="AlphaFoldDB" id="A0AAD7SAN9"/>
<evidence type="ECO:0000256" key="18">
    <source>
        <dbReference type="SAM" id="SignalP"/>
    </source>
</evidence>
<keyword evidence="7" id="KW-0391">Immunity</keyword>
<evidence type="ECO:0000256" key="7">
    <source>
        <dbReference type="ARBA" id="ARBA00022859"/>
    </source>
</evidence>
<dbReference type="SUPFAM" id="SSF48726">
    <property type="entry name" value="Immunoglobulin"/>
    <property type="match status" value="4"/>
</dbReference>
<comment type="caution">
    <text evidence="20">The sequence shown here is derived from an EMBL/GenBank/DDBJ whole genome shotgun (WGS) entry which is preliminary data.</text>
</comment>
<evidence type="ECO:0000313" key="20">
    <source>
        <dbReference type="EMBL" id="KAJ8399039.1"/>
    </source>
</evidence>
<dbReference type="GO" id="GO:0030424">
    <property type="term" value="C:axon"/>
    <property type="evidence" value="ECO:0007669"/>
    <property type="project" value="UniProtKB-SubCell"/>
</dbReference>
<sequence length="565" mass="61336">MHSAAYFVSAIITSAVLLQVSSVDAIISLYGETIEVPCNKGAAMSEKPLLIKWKYDKSDGSPGDILTKASDPEEANIQATNNYKDRVSIAPNASLLIANATLDDKKTFTCMVVTMGDVKEYPVSIEVQKRPLPPQIRDKAKELENGKLTTLGECIAQDAYPPAEVIWSKDGLPLVDDGKTIMVTMDKDVDPATGLATTSSKLQYRAGKGDVGSEFTCTVKHSLGPDQTSDPQTFSIHYPTENVNLHVVAKGHIKEGDNVTLRCKADGNPPPTSFNFLLKGQKETVVGSDTYTLVGVTRDTTGEYKCSLVDDDNMQDAKNISVNYLDVSLVPSGNIVKTVGESLPVTVQKNGSGEVKVSWTKDNGKLEKQPKFDSLKYVDAGYYVCDFSVAGIKQSRSFQLLVQGKPSIQRISKDRSEDGQHKVLTCEVEGFPKPSVQWSVNGTNEESSYVNGWLTHKITVVPTGNLTVTCSASNELGEDVKSINVSSLFEEKEKLGEGKEDDGDDQAKLIVGIVIGLILAAAVVGLVYWVYMKKSKQGSWKTGEKESGTSEESKKLEENNHKAEV</sequence>
<feature type="domain" description="Ig-like" evidence="19">
    <location>
        <begin position="239"/>
        <end position="321"/>
    </location>
</feature>
<accession>A0AAD7SAN9</accession>
<evidence type="ECO:0000256" key="5">
    <source>
        <dbReference type="ARBA" id="ARBA00022692"/>
    </source>
</evidence>
<gene>
    <name evidence="20" type="ORF">AAFF_G00417060</name>
</gene>
<feature type="compositionally biased region" description="Basic and acidic residues" evidence="16">
    <location>
        <begin position="542"/>
        <end position="565"/>
    </location>
</feature>
<evidence type="ECO:0000256" key="9">
    <source>
        <dbReference type="ARBA" id="ARBA00022989"/>
    </source>
</evidence>
<dbReference type="PANTHER" id="PTHR11973">
    <property type="entry name" value="CELL SURFACE GLYCOPROTEIN MUC18-RELATED"/>
    <property type="match status" value="1"/>
</dbReference>
<name>A0AAD7SAN9_9TELE</name>
<evidence type="ECO:0000256" key="13">
    <source>
        <dbReference type="ARBA" id="ARBA00023180"/>
    </source>
</evidence>
<keyword evidence="4" id="KW-1003">Cell membrane</keyword>
<evidence type="ECO:0000259" key="19">
    <source>
        <dbReference type="PROSITE" id="PS50835"/>
    </source>
</evidence>
<evidence type="ECO:0000256" key="15">
    <source>
        <dbReference type="ARBA" id="ARBA00023319"/>
    </source>
</evidence>
<evidence type="ECO:0000256" key="10">
    <source>
        <dbReference type="ARBA" id="ARBA00023130"/>
    </source>
</evidence>
<feature type="chain" id="PRO_5042056554" description="Ig-like domain-containing protein" evidence="18">
    <location>
        <begin position="26"/>
        <end position="565"/>
    </location>
</feature>